<evidence type="ECO:0000256" key="1">
    <source>
        <dbReference type="ARBA" id="ARBA00004323"/>
    </source>
</evidence>
<protein>
    <submittedName>
        <fullName evidence="7">Uncharacterized protein</fullName>
    </submittedName>
</protein>
<evidence type="ECO:0000313" key="8">
    <source>
        <dbReference type="Proteomes" id="UP000076858"/>
    </source>
</evidence>
<dbReference type="GO" id="GO:0006688">
    <property type="term" value="P:glycosphingolipid biosynthetic process"/>
    <property type="evidence" value="ECO:0007669"/>
    <property type="project" value="TreeGrafter"/>
</dbReference>
<evidence type="ECO:0000256" key="6">
    <source>
        <dbReference type="ARBA" id="ARBA00023136"/>
    </source>
</evidence>
<dbReference type="Gene3D" id="3.90.550.20">
    <property type="match status" value="1"/>
</dbReference>
<dbReference type="InterPro" id="IPR029044">
    <property type="entry name" value="Nucleotide-diphossugar_trans"/>
</dbReference>
<dbReference type="STRING" id="35525.A0A0P5B9Y3"/>
<comment type="caution">
    <text evidence="7">The sequence shown here is derived from an EMBL/GenBank/DDBJ whole genome shotgun (WGS) entry which is preliminary data.</text>
</comment>
<sequence>MLEEFIHITEKANKPKEHSQQLPQPNPLQQYKEEHHKVLCINSNLAVDLPETDGLIMEPNVHPSQWMTYDGGQENDTDDRIFFHETSGHSDLSLRQCCAVESAARHNPDRPIQLFMRSPATCISDNSPSSLHSPSWLKVLSRYSNVAAVLLNEERYFAGTPLEDWYSKGVWRTSRFQIGHLSDYIRILSLYKGGGLYLDMDILTLRAFKGAMFRNCLVYENDAMDTIGNSVLHLERGHRLTSELIQLLSEEYDPEAYVYHGPDAIAEIMNRICKLVAGNPKSNECDNVRLLSHRHFHPVPAMFSHMLFQSNGNLRDVETLFHIKESFGLHLWNSISLREPMNVDNPKQIVAIIARQHCPLTVSRAADFKSL</sequence>
<dbReference type="AlphaFoldDB" id="A0A0P5B9Y3"/>
<dbReference type="InterPro" id="IPR007577">
    <property type="entry name" value="GlycoTrfase_DXD_sugar-bd_CS"/>
</dbReference>
<keyword evidence="3" id="KW-0328">Glycosyltransferase</keyword>
<dbReference type="InterPro" id="IPR007652">
    <property type="entry name" value="A1-4-GlycosylTfrase_dom"/>
</dbReference>
<keyword evidence="5" id="KW-0333">Golgi apparatus</keyword>
<dbReference type="Pfam" id="PF04572">
    <property type="entry name" value="Gb3_synth"/>
    <property type="match status" value="1"/>
</dbReference>
<keyword evidence="8" id="KW-1185">Reference proteome</keyword>
<dbReference type="SUPFAM" id="SSF53448">
    <property type="entry name" value="Nucleotide-diphospho-sugar transferases"/>
    <property type="match status" value="1"/>
</dbReference>
<evidence type="ECO:0000313" key="7">
    <source>
        <dbReference type="EMBL" id="KZS12726.1"/>
    </source>
</evidence>
<comment type="similarity">
    <text evidence="2">Belongs to the glycosyltransferase 32 family.</text>
</comment>
<accession>A0A0P5B9Y3</accession>
<dbReference type="Proteomes" id="UP000076858">
    <property type="component" value="Unassembled WGS sequence"/>
</dbReference>
<evidence type="ECO:0000256" key="3">
    <source>
        <dbReference type="ARBA" id="ARBA00022676"/>
    </source>
</evidence>
<dbReference type="GO" id="GO:0016758">
    <property type="term" value="F:hexosyltransferase activity"/>
    <property type="evidence" value="ECO:0007669"/>
    <property type="project" value="TreeGrafter"/>
</dbReference>
<evidence type="ECO:0000256" key="2">
    <source>
        <dbReference type="ARBA" id="ARBA00009003"/>
    </source>
</evidence>
<organism evidence="7 8">
    <name type="scientific">Daphnia magna</name>
    <dbReference type="NCBI Taxonomy" id="35525"/>
    <lineage>
        <taxon>Eukaryota</taxon>
        <taxon>Metazoa</taxon>
        <taxon>Ecdysozoa</taxon>
        <taxon>Arthropoda</taxon>
        <taxon>Crustacea</taxon>
        <taxon>Branchiopoda</taxon>
        <taxon>Diplostraca</taxon>
        <taxon>Cladocera</taxon>
        <taxon>Anomopoda</taxon>
        <taxon>Daphniidae</taxon>
        <taxon>Daphnia</taxon>
    </lineage>
</organism>
<reference evidence="7 8" key="1">
    <citation type="submission" date="2016-03" db="EMBL/GenBank/DDBJ databases">
        <title>EvidentialGene: Evidence-directed Construction of Genes on Genomes.</title>
        <authorList>
            <person name="Gilbert D.G."/>
            <person name="Choi J.-H."/>
            <person name="Mockaitis K."/>
            <person name="Colbourne J."/>
            <person name="Pfrender M."/>
        </authorList>
    </citation>
    <scope>NUCLEOTIDE SEQUENCE [LARGE SCALE GENOMIC DNA]</scope>
    <source>
        <strain evidence="7 8">Xinb3</strain>
        <tissue evidence="7">Complete organism</tissue>
    </source>
</reference>
<dbReference type="EMBL" id="LRGB01001361">
    <property type="protein sequence ID" value="KZS12726.1"/>
    <property type="molecule type" value="Genomic_DNA"/>
</dbReference>
<keyword evidence="4" id="KW-0808">Transferase</keyword>
<dbReference type="Pfam" id="PF04488">
    <property type="entry name" value="Gly_transf_sug"/>
    <property type="match status" value="1"/>
</dbReference>
<evidence type="ECO:0000256" key="4">
    <source>
        <dbReference type="ARBA" id="ARBA00022679"/>
    </source>
</evidence>
<keyword evidence="6" id="KW-0472">Membrane</keyword>
<dbReference type="OrthoDB" id="409543at2759"/>
<comment type="subcellular location">
    <subcellularLocation>
        <location evidence="1">Golgi apparatus membrane</location>
        <topology evidence="1">Single-pass type II membrane protein</topology>
    </subcellularLocation>
</comment>
<name>A0A0P5B9Y3_9CRUS</name>
<dbReference type="GO" id="GO:0000139">
    <property type="term" value="C:Golgi membrane"/>
    <property type="evidence" value="ECO:0007669"/>
    <property type="project" value="UniProtKB-SubCell"/>
</dbReference>
<dbReference type="PANTHER" id="PTHR12042:SF21">
    <property type="entry name" value="ALPHA1,4-GALACTOSYLTRANSFERASE 1-RELATED"/>
    <property type="match status" value="1"/>
</dbReference>
<dbReference type="InterPro" id="IPR051981">
    <property type="entry name" value="Glycosyltransf_32"/>
</dbReference>
<proteinExistence type="inferred from homology"/>
<gene>
    <name evidence="7" type="ORF">APZ42_022867</name>
</gene>
<dbReference type="PANTHER" id="PTHR12042">
    <property type="entry name" value="LACTOSYLCERAMIDE 4-ALPHA-GALACTOSYLTRANSFERASE ALPHA- 1,4-GALACTOSYLTRANSFERASE"/>
    <property type="match status" value="1"/>
</dbReference>
<evidence type="ECO:0000256" key="5">
    <source>
        <dbReference type="ARBA" id="ARBA00023034"/>
    </source>
</evidence>